<comment type="caution">
    <text evidence="2">The sequence shown here is derived from an EMBL/GenBank/DDBJ whole genome shotgun (WGS) entry which is preliminary data.</text>
</comment>
<gene>
    <name evidence="2" type="ORF">BDV95DRAFT_625168</name>
</gene>
<dbReference type="NCBIfam" id="TIGR04336">
    <property type="entry name" value="AmmeMemoSam_B"/>
    <property type="match status" value="1"/>
</dbReference>
<dbReference type="Proteomes" id="UP000481861">
    <property type="component" value="Unassembled WGS sequence"/>
</dbReference>
<dbReference type="Gene3D" id="3.40.830.10">
    <property type="entry name" value="LigB-like"/>
    <property type="match status" value="1"/>
</dbReference>
<dbReference type="CDD" id="cd07361">
    <property type="entry name" value="MEMO_like"/>
    <property type="match status" value="1"/>
</dbReference>
<dbReference type="HAMAP" id="MF_00055">
    <property type="entry name" value="MEMO1"/>
    <property type="match status" value="1"/>
</dbReference>
<keyword evidence="3" id="KW-1185">Reference proteome</keyword>
<dbReference type="InterPro" id="IPR002737">
    <property type="entry name" value="MEMO1_fam"/>
</dbReference>
<dbReference type="Pfam" id="PF01875">
    <property type="entry name" value="Memo"/>
    <property type="match status" value="1"/>
</dbReference>
<dbReference type="PANTHER" id="PTHR11060:SF0">
    <property type="entry name" value="PROTEIN MEMO1"/>
    <property type="match status" value="1"/>
</dbReference>
<dbReference type="AlphaFoldDB" id="A0A7C8MFF7"/>
<comment type="similarity">
    <text evidence="1">Belongs to the MEMO1 family.</text>
</comment>
<dbReference type="EMBL" id="JAADJZ010000002">
    <property type="protein sequence ID" value="KAF2877138.1"/>
    <property type="molecule type" value="Genomic_DNA"/>
</dbReference>
<dbReference type="PANTHER" id="PTHR11060">
    <property type="entry name" value="PROTEIN MEMO1"/>
    <property type="match status" value="1"/>
</dbReference>
<evidence type="ECO:0000313" key="3">
    <source>
        <dbReference type="Proteomes" id="UP000481861"/>
    </source>
</evidence>
<organism evidence="2 3">
    <name type="scientific">Massariosphaeria phaeospora</name>
    <dbReference type="NCBI Taxonomy" id="100035"/>
    <lineage>
        <taxon>Eukaryota</taxon>
        <taxon>Fungi</taxon>
        <taxon>Dikarya</taxon>
        <taxon>Ascomycota</taxon>
        <taxon>Pezizomycotina</taxon>
        <taxon>Dothideomycetes</taxon>
        <taxon>Pleosporomycetidae</taxon>
        <taxon>Pleosporales</taxon>
        <taxon>Pleosporales incertae sedis</taxon>
        <taxon>Massariosphaeria</taxon>
    </lineage>
</organism>
<name>A0A7C8MFF7_9PLEO</name>
<evidence type="ECO:0000256" key="1">
    <source>
        <dbReference type="ARBA" id="ARBA00006315"/>
    </source>
</evidence>
<sequence length="328" mass="36799">MGTRAASHAGSWYSDDKQTLSDELDAWLAEVPDSVQGIGQLSATESPYSYPVPDARAIIAPHAGYAYSGPTAAWAYKSINWSTVKRVFLIGPSHHKYFDRAVTTQMDKYQTPLGDLIIDKDTVDEIAHEWQIERMSKQVDEREHSLEMHLPYIYKMLSSQNPDFNKDPTSTKLVPIVVGSTSPTTEQELGRLLCPYLSDPYTVFVISSDFCHWGPRFQYTHYQAPGQHAVNLKRHTPRNYPIHESIKAVDFESMAAVESGSHTQFYEQIANTANTVCGRHPILVFMAAVEALKGDMGRFKFVKYDRSGLVTDVEDSSVSYCSAFAVLQ</sequence>
<reference evidence="2 3" key="1">
    <citation type="submission" date="2020-01" db="EMBL/GenBank/DDBJ databases">
        <authorList>
            <consortium name="DOE Joint Genome Institute"/>
            <person name="Haridas S."/>
            <person name="Albert R."/>
            <person name="Binder M."/>
            <person name="Bloem J."/>
            <person name="Labutti K."/>
            <person name="Salamov A."/>
            <person name="Andreopoulos B."/>
            <person name="Baker S.E."/>
            <person name="Barry K."/>
            <person name="Bills G."/>
            <person name="Bluhm B.H."/>
            <person name="Cannon C."/>
            <person name="Castanera R."/>
            <person name="Culley D.E."/>
            <person name="Daum C."/>
            <person name="Ezra D."/>
            <person name="Gonzalez J.B."/>
            <person name="Henrissat B."/>
            <person name="Kuo A."/>
            <person name="Liang C."/>
            <person name="Lipzen A."/>
            <person name="Lutzoni F."/>
            <person name="Magnuson J."/>
            <person name="Mondo S."/>
            <person name="Nolan M."/>
            <person name="Ohm R."/>
            <person name="Pangilinan J."/>
            <person name="Park H.-J.H."/>
            <person name="Ramirez L."/>
            <person name="Alfaro M."/>
            <person name="Sun H."/>
            <person name="Tritt A."/>
            <person name="Yoshinaga Y."/>
            <person name="Zwiers L.-H.L."/>
            <person name="Turgeon B.G."/>
            <person name="Goodwin S.B."/>
            <person name="Spatafora J.W."/>
            <person name="Crous P.W."/>
            <person name="Grigoriev I.V."/>
        </authorList>
    </citation>
    <scope>NUCLEOTIDE SEQUENCE [LARGE SCALE GENOMIC DNA]</scope>
    <source>
        <strain evidence="2 3">CBS 611.86</strain>
    </source>
</reference>
<accession>A0A7C8MFF7</accession>
<evidence type="ECO:0000313" key="2">
    <source>
        <dbReference type="EMBL" id="KAF2877138.1"/>
    </source>
</evidence>
<dbReference type="OrthoDB" id="417112at2759"/>
<protein>
    <submittedName>
        <fullName evidence="2">MEMO1 family</fullName>
    </submittedName>
</protein>
<proteinExistence type="inferred from homology"/>